<evidence type="ECO:0000256" key="5">
    <source>
        <dbReference type="ARBA" id="ARBA00022692"/>
    </source>
</evidence>
<reference evidence="16" key="1">
    <citation type="journal article" date="2019" name="Int. J. Syst. Evol. Microbiol.">
        <title>The Global Catalogue of Microorganisms (GCM) 10K type strain sequencing project: providing services to taxonomists for standard genome sequencing and annotation.</title>
        <authorList>
            <consortium name="The Broad Institute Genomics Platform"/>
            <consortium name="The Broad Institute Genome Sequencing Center for Infectious Disease"/>
            <person name="Wu L."/>
            <person name="Ma J."/>
        </authorList>
    </citation>
    <scope>NUCLEOTIDE SEQUENCE [LARGE SCALE GENOMIC DNA]</scope>
    <source>
        <strain evidence="16">CCM 7480</strain>
    </source>
</reference>
<evidence type="ECO:0000256" key="9">
    <source>
        <dbReference type="ARBA" id="ARBA00023170"/>
    </source>
</evidence>
<dbReference type="InterPro" id="IPR036942">
    <property type="entry name" value="Beta-barrel_TonB_sf"/>
</dbReference>
<keyword evidence="10 11" id="KW-0998">Cell outer membrane</keyword>
<dbReference type="Gene3D" id="2.170.130.10">
    <property type="entry name" value="TonB-dependent receptor, plug domain"/>
    <property type="match status" value="1"/>
</dbReference>
<dbReference type="Proteomes" id="UP001595665">
    <property type="component" value="Unassembled WGS sequence"/>
</dbReference>
<gene>
    <name evidence="15" type="ORF">ACFOPH_16200</name>
</gene>
<keyword evidence="3 11" id="KW-0813">Transport</keyword>
<comment type="caution">
    <text evidence="15">The sequence shown here is derived from an EMBL/GenBank/DDBJ whole genome shotgun (WGS) entry which is preliminary data.</text>
</comment>
<evidence type="ECO:0000256" key="2">
    <source>
        <dbReference type="ARBA" id="ARBA00009810"/>
    </source>
</evidence>
<comment type="subcellular location">
    <subcellularLocation>
        <location evidence="1 11">Cell outer membrane</location>
        <topology evidence="1 11">Multi-pass membrane protein</topology>
    </subcellularLocation>
</comment>
<evidence type="ECO:0000313" key="15">
    <source>
        <dbReference type="EMBL" id="MFC3459777.1"/>
    </source>
</evidence>
<evidence type="ECO:0000256" key="4">
    <source>
        <dbReference type="ARBA" id="ARBA00022452"/>
    </source>
</evidence>
<evidence type="ECO:0000259" key="14">
    <source>
        <dbReference type="Pfam" id="PF07715"/>
    </source>
</evidence>
<evidence type="ECO:0000256" key="3">
    <source>
        <dbReference type="ARBA" id="ARBA00022448"/>
    </source>
</evidence>
<protein>
    <submittedName>
        <fullName evidence="15">TonB-dependent receptor plug domain-containing protein</fullName>
    </submittedName>
</protein>
<evidence type="ECO:0000259" key="13">
    <source>
        <dbReference type="Pfam" id="PF00593"/>
    </source>
</evidence>
<keyword evidence="8 11" id="KW-0472">Membrane</keyword>
<keyword evidence="4 11" id="KW-1134">Transmembrane beta strand</keyword>
<dbReference type="InterPro" id="IPR012910">
    <property type="entry name" value="Plug_dom"/>
</dbReference>
<dbReference type="InterPro" id="IPR037066">
    <property type="entry name" value="Plug_dom_sf"/>
</dbReference>
<comment type="similarity">
    <text evidence="2 11 12">Belongs to the TonB-dependent receptor family.</text>
</comment>
<evidence type="ECO:0000256" key="7">
    <source>
        <dbReference type="ARBA" id="ARBA00023077"/>
    </source>
</evidence>
<keyword evidence="7 12" id="KW-0798">TonB box</keyword>
<dbReference type="PANTHER" id="PTHR30069:SF29">
    <property type="entry name" value="HEMOGLOBIN AND HEMOGLOBIN-HAPTOGLOBIN-BINDING PROTEIN 1-RELATED"/>
    <property type="match status" value="1"/>
</dbReference>
<evidence type="ECO:0000313" key="16">
    <source>
        <dbReference type="Proteomes" id="UP001595665"/>
    </source>
</evidence>
<organism evidence="15 16">
    <name type="scientific">Massilia haematophila</name>
    <dbReference type="NCBI Taxonomy" id="457923"/>
    <lineage>
        <taxon>Bacteria</taxon>
        <taxon>Pseudomonadati</taxon>
        <taxon>Pseudomonadota</taxon>
        <taxon>Betaproteobacteria</taxon>
        <taxon>Burkholderiales</taxon>
        <taxon>Oxalobacteraceae</taxon>
        <taxon>Telluria group</taxon>
        <taxon>Massilia</taxon>
    </lineage>
</organism>
<evidence type="ECO:0000256" key="1">
    <source>
        <dbReference type="ARBA" id="ARBA00004571"/>
    </source>
</evidence>
<keyword evidence="6" id="KW-0732">Signal</keyword>
<dbReference type="RefSeq" id="WP_312551217.1">
    <property type="nucleotide sequence ID" value="NZ_JBHRVV010000001.1"/>
</dbReference>
<feature type="domain" description="TonB-dependent receptor-like beta-barrel" evidence="13">
    <location>
        <begin position="258"/>
        <end position="699"/>
    </location>
</feature>
<sequence length="738" mass="80394">MHDRVKSRRHSKGEHGPRAVAAMCVLAMAHAGAAEQVAAAAASPQTQDKVMAVEVQGRRIGVEQERREGTGIKYIVSRADLARYGDSRTLDVLRRVPGLSVDPDGGEIRMRGLGTGYVQVLLDGRPAGESFSFDSITPDLIERIEILGSPSADRSTQAIAGTINIVLRRGGKSVKPVVKAGASLQDGKLSPSLSIQARNKLEDLSFSVAATVARENVERVLERREYGVIGQDDGRYERSGAIRTFDRSRPASATVQADWQPDPETRLGATLLLNLNDSAAQTTERTATVAGADLQYPSSRLALEARSRSARLNLTGSRQLDQFQMIELDGTAGATRRSSDAGFSGLGRHEELLLQRDVDGKLSEDTGNLSFAYSRSGSGNHTLKLGAETDHTRRSDARIQRDQTFDATLPINLDEHFDATVHKTSVYFQDEWKGKAGWSAYAGMRWENLSTRAASAGETALRKRYRMASPIVQLAWKTPETGRNRFTVGLSRTYRPPTAASLIPRRFYAVNNGPLRADTTGNPALKPELSWTLDGSYQHEFDNKGNIGINLAASRVSDVILSDVRQAGQAWLIVPENHGSADVRSVTLEASLPLSGLLAWRVPLSLTANATRNWSQVEQLPGPHNYLAQQLPFSANLALDAGNEKSTYGAGVSASLQSGSTIRSGQQQQLIRKSYASVDLYAVARLSPSARLRLSIANLAPRDARSDQIYFDASRRDVVANTSQAFATIRLFWEGQFN</sequence>
<evidence type="ECO:0000256" key="10">
    <source>
        <dbReference type="ARBA" id="ARBA00023237"/>
    </source>
</evidence>
<dbReference type="SUPFAM" id="SSF56935">
    <property type="entry name" value="Porins"/>
    <property type="match status" value="1"/>
</dbReference>
<keyword evidence="16" id="KW-1185">Reference proteome</keyword>
<dbReference type="Pfam" id="PF07715">
    <property type="entry name" value="Plug"/>
    <property type="match status" value="1"/>
</dbReference>
<dbReference type="InterPro" id="IPR000531">
    <property type="entry name" value="Beta-barrel_TonB"/>
</dbReference>
<proteinExistence type="inferred from homology"/>
<dbReference type="PANTHER" id="PTHR30069">
    <property type="entry name" value="TONB-DEPENDENT OUTER MEMBRANE RECEPTOR"/>
    <property type="match status" value="1"/>
</dbReference>
<accession>A0ABV7PNI0</accession>
<dbReference type="PROSITE" id="PS52016">
    <property type="entry name" value="TONB_DEPENDENT_REC_3"/>
    <property type="match status" value="1"/>
</dbReference>
<dbReference type="Gene3D" id="2.40.170.20">
    <property type="entry name" value="TonB-dependent receptor, beta-barrel domain"/>
    <property type="match status" value="1"/>
</dbReference>
<feature type="domain" description="TonB-dependent receptor plug" evidence="14">
    <location>
        <begin position="68"/>
        <end position="162"/>
    </location>
</feature>
<evidence type="ECO:0000256" key="11">
    <source>
        <dbReference type="PROSITE-ProRule" id="PRU01360"/>
    </source>
</evidence>
<keyword evidence="5 11" id="KW-0812">Transmembrane</keyword>
<dbReference type="InterPro" id="IPR039426">
    <property type="entry name" value="TonB-dep_rcpt-like"/>
</dbReference>
<dbReference type="EMBL" id="JBHRVV010000001">
    <property type="protein sequence ID" value="MFC3459777.1"/>
    <property type="molecule type" value="Genomic_DNA"/>
</dbReference>
<keyword evidence="9 15" id="KW-0675">Receptor</keyword>
<dbReference type="Pfam" id="PF00593">
    <property type="entry name" value="TonB_dep_Rec_b-barrel"/>
    <property type="match status" value="1"/>
</dbReference>
<evidence type="ECO:0000256" key="6">
    <source>
        <dbReference type="ARBA" id="ARBA00022729"/>
    </source>
</evidence>
<name>A0ABV7PNI0_9BURK</name>
<evidence type="ECO:0000256" key="12">
    <source>
        <dbReference type="RuleBase" id="RU003357"/>
    </source>
</evidence>
<evidence type="ECO:0000256" key="8">
    <source>
        <dbReference type="ARBA" id="ARBA00023136"/>
    </source>
</evidence>